<keyword evidence="5" id="KW-1185">Reference proteome</keyword>
<dbReference type="Gene3D" id="1.10.357.10">
    <property type="entry name" value="Tetracycline Repressor, domain 2"/>
    <property type="match status" value="1"/>
</dbReference>
<name>A0A3D8YFC1_9BACT</name>
<evidence type="ECO:0000256" key="1">
    <source>
        <dbReference type="ARBA" id="ARBA00023125"/>
    </source>
</evidence>
<reference evidence="4 5" key="1">
    <citation type="submission" date="2018-07" db="EMBL/GenBank/DDBJ databases">
        <title>Dyadobacter roseus sp. nov., isolated from rose rhizosphere soil.</title>
        <authorList>
            <person name="Chen L."/>
        </authorList>
    </citation>
    <scope>NUCLEOTIDE SEQUENCE [LARGE SCALE GENOMIC DNA]</scope>
    <source>
        <strain evidence="4 5">RS19</strain>
    </source>
</reference>
<evidence type="ECO:0000313" key="5">
    <source>
        <dbReference type="Proteomes" id="UP000256373"/>
    </source>
</evidence>
<feature type="DNA-binding region" description="H-T-H motif" evidence="2">
    <location>
        <begin position="45"/>
        <end position="64"/>
    </location>
</feature>
<dbReference type="EMBL" id="QNUL01000003">
    <property type="protein sequence ID" value="REA63278.1"/>
    <property type="molecule type" value="Genomic_DNA"/>
</dbReference>
<dbReference type="OrthoDB" id="9789566at2"/>
<organism evidence="4 5">
    <name type="scientific">Dyadobacter luteus</name>
    <dbReference type="NCBI Taxonomy" id="2259619"/>
    <lineage>
        <taxon>Bacteria</taxon>
        <taxon>Pseudomonadati</taxon>
        <taxon>Bacteroidota</taxon>
        <taxon>Cytophagia</taxon>
        <taxon>Cytophagales</taxon>
        <taxon>Spirosomataceae</taxon>
        <taxon>Dyadobacter</taxon>
    </lineage>
</organism>
<dbReference type="SUPFAM" id="SSF48498">
    <property type="entry name" value="Tetracyclin repressor-like, C-terminal domain"/>
    <property type="match status" value="1"/>
</dbReference>
<evidence type="ECO:0000259" key="3">
    <source>
        <dbReference type="PROSITE" id="PS50977"/>
    </source>
</evidence>
<dbReference type="AlphaFoldDB" id="A0A3D8YFC1"/>
<dbReference type="PANTHER" id="PTHR43479:SF11">
    <property type="entry name" value="ACREF_ENVCD OPERON REPRESSOR-RELATED"/>
    <property type="match status" value="1"/>
</dbReference>
<evidence type="ECO:0000256" key="2">
    <source>
        <dbReference type="PROSITE-ProRule" id="PRU00335"/>
    </source>
</evidence>
<dbReference type="SUPFAM" id="SSF46689">
    <property type="entry name" value="Homeodomain-like"/>
    <property type="match status" value="1"/>
</dbReference>
<feature type="domain" description="HTH tetR-type" evidence="3">
    <location>
        <begin position="22"/>
        <end position="82"/>
    </location>
</feature>
<dbReference type="PRINTS" id="PR00455">
    <property type="entry name" value="HTHTETR"/>
</dbReference>
<dbReference type="Pfam" id="PF00440">
    <property type="entry name" value="TetR_N"/>
    <property type="match status" value="1"/>
</dbReference>
<dbReference type="InterPro" id="IPR036271">
    <property type="entry name" value="Tet_transcr_reg_TetR-rel_C_sf"/>
</dbReference>
<sequence>MRNHRRPLLSTTTISIVKCINLSSEEKLKEAAKSVFLKKGFAGTTARDIADAAGMNIALTNYYFRSKEKLFIEIFRDLFQLYCTNTIKILEKPIGLEEKIIEIIEEDYRMMKEEPTLVLFIMTEIHRDCENLLPELSKYKELLNGILIKQIEDAKKNGLVRDIEVEHLMPIIMGSLQFVFVGKNMHRKMYGLSEEDFDQFTETHKNHVIGMVTNYLFRSS</sequence>
<dbReference type="InterPro" id="IPR009057">
    <property type="entry name" value="Homeodomain-like_sf"/>
</dbReference>
<proteinExistence type="predicted"/>
<dbReference type="Proteomes" id="UP000256373">
    <property type="component" value="Unassembled WGS sequence"/>
</dbReference>
<evidence type="ECO:0000313" key="4">
    <source>
        <dbReference type="EMBL" id="REA63278.1"/>
    </source>
</evidence>
<dbReference type="GO" id="GO:0003677">
    <property type="term" value="F:DNA binding"/>
    <property type="evidence" value="ECO:0007669"/>
    <property type="project" value="UniProtKB-UniRule"/>
</dbReference>
<protein>
    <submittedName>
        <fullName evidence="4">TetR/AcrR family transcriptional regulator</fullName>
    </submittedName>
</protein>
<gene>
    <name evidence="4" type="ORF">DSL64_06590</name>
</gene>
<keyword evidence="1 2" id="KW-0238">DNA-binding</keyword>
<dbReference type="InterPro" id="IPR050624">
    <property type="entry name" value="HTH-type_Tx_Regulator"/>
</dbReference>
<dbReference type="PROSITE" id="PS50977">
    <property type="entry name" value="HTH_TETR_2"/>
    <property type="match status" value="1"/>
</dbReference>
<accession>A0A3D8YFC1</accession>
<comment type="caution">
    <text evidence="4">The sequence shown here is derived from an EMBL/GenBank/DDBJ whole genome shotgun (WGS) entry which is preliminary data.</text>
</comment>
<dbReference type="InterPro" id="IPR001647">
    <property type="entry name" value="HTH_TetR"/>
</dbReference>
<dbReference type="PANTHER" id="PTHR43479">
    <property type="entry name" value="ACREF/ENVCD OPERON REPRESSOR-RELATED"/>
    <property type="match status" value="1"/>
</dbReference>